<protein>
    <recommendedName>
        <fullName evidence="10">Ras-GAP domain-containing protein</fullName>
    </recommendedName>
</protein>
<organism evidence="9">
    <name type="scientific">Clastoptera arizonana</name>
    <name type="common">Arizona spittle bug</name>
    <dbReference type="NCBI Taxonomy" id="38151"/>
    <lineage>
        <taxon>Eukaryota</taxon>
        <taxon>Metazoa</taxon>
        <taxon>Ecdysozoa</taxon>
        <taxon>Arthropoda</taxon>
        <taxon>Hexapoda</taxon>
        <taxon>Insecta</taxon>
        <taxon>Pterygota</taxon>
        <taxon>Neoptera</taxon>
        <taxon>Paraneoptera</taxon>
        <taxon>Hemiptera</taxon>
        <taxon>Auchenorrhyncha</taxon>
        <taxon>Cercopoidea</taxon>
        <taxon>Clastopteridae</taxon>
        <taxon>Clastoptera</taxon>
    </lineage>
</organism>
<dbReference type="SMART" id="SM00323">
    <property type="entry name" value="RasGAP"/>
    <property type="match status" value="1"/>
</dbReference>
<proteinExistence type="predicted"/>
<dbReference type="Pfam" id="PF00779">
    <property type="entry name" value="BTK"/>
    <property type="match status" value="1"/>
</dbReference>
<gene>
    <name evidence="9" type="ORF">g.32960</name>
</gene>
<evidence type="ECO:0000256" key="6">
    <source>
        <dbReference type="PROSITE-ProRule" id="PRU00432"/>
    </source>
</evidence>
<dbReference type="SUPFAM" id="SSF48350">
    <property type="entry name" value="GTPase activation domain, GAP"/>
    <property type="match status" value="1"/>
</dbReference>
<dbReference type="InterPro" id="IPR001849">
    <property type="entry name" value="PH_domain"/>
</dbReference>
<evidence type="ECO:0000256" key="5">
    <source>
        <dbReference type="ARBA" id="ARBA00022833"/>
    </source>
</evidence>
<dbReference type="GO" id="GO:0008270">
    <property type="term" value="F:zinc ion binding"/>
    <property type="evidence" value="ECO:0007669"/>
    <property type="project" value="UniProtKB-KW"/>
</dbReference>
<feature type="domain" description="Ras-GAP" evidence="8">
    <location>
        <begin position="1"/>
        <end position="174"/>
    </location>
</feature>
<dbReference type="Gene3D" id="2.30.29.30">
    <property type="entry name" value="Pleckstrin-homology domain (PH domain)/Phosphotyrosine-binding domain (PTB)"/>
    <property type="match status" value="1"/>
</dbReference>
<dbReference type="PROSITE" id="PS50018">
    <property type="entry name" value="RAS_GTPASE_ACTIV_2"/>
    <property type="match status" value="1"/>
</dbReference>
<keyword evidence="2" id="KW-0479">Metal-binding</keyword>
<dbReference type="SMART" id="SM00233">
    <property type="entry name" value="PH"/>
    <property type="match status" value="1"/>
</dbReference>
<dbReference type="GO" id="GO:0005096">
    <property type="term" value="F:GTPase activator activity"/>
    <property type="evidence" value="ECO:0007669"/>
    <property type="project" value="UniProtKB-KW"/>
</dbReference>
<dbReference type="AlphaFoldDB" id="A0A1B6E285"/>
<dbReference type="Pfam" id="PF00616">
    <property type="entry name" value="RasGAP"/>
    <property type="match status" value="2"/>
</dbReference>
<dbReference type="InterPro" id="IPR011993">
    <property type="entry name" value="PH-like_dom_sf"/>
</dbReference>
<dbReference type="InterPro" id="IPR023152">
    <property type="entry name" value="RasGAP_CS"/>
</dbReference>
<dbReference type="GO" id="GO:0035556">
    <property type="term" value="P:intracellular signal transduction"/>
    <property type="evidence" value="ECO:0007669"/>
    <property type="project" value="InterPro"/>
</dbReference>
<dbReference type="InterPro" id="IPR039360">
    <property type="entry name" value="Ras_GTPase"/>
</dbReference>
<dbReference type="InterPro" id="IPR001562">
    <property type="entry name" value="Znf_Btk_motif"/>
</dbReference>
<dbReference type="EMBL" id="GEDC01005253">
    <property type="protein sequence ID" value="JAS32045.1"/>
    <property type="molecule type" value="Transcribed_RNA"/>
</dbReference>
<dbReference type="PROSITE" id="PS51113">
    <property type="entry name" value="ZF_BTK"/>
    <property type="match status" value="1"/>
</dbReference>
<name>A0A1B6E285_9HEMI</name>
<evidence type="ECO:0000259" key="7">
    <source>
        <dbReference type="PROSITE" id="PS50003"/>
    </source>
</evidence>
<evidence type="ECO:0000259" key="8">
    <source>
        <dbReference type="PROSITE" id="PS50018"/>
    </source>
</evidence>
<dbReference type="SUPFAM" id="SSF50729">
    <property type="entry name" value="PH domain-like"/>
    <property type="match status" value="1"/>
</dbReference>
<accession>A0A1B6E285</accession>
<dbReference type="PANTHER" id="PTHR10194:SF148">
    <property type="entry name" value="GTPASE-ACTIVATING PROTEIN"/>
    <property type="match status" value="1"/>
</dbReference>
<reference evidence="9" key="1">
    <citation type="submission" date="2015-12" db="EMBL/GenBank/DDBJ databases">
        <title>De novo transcriptome assembly of four potential Pierce s Disease insect vectors from Arizona vineyards.</title>
        <authorList>
            <person name="Tassone E.E."/>
        </authorList>
    </citation>
    <scope>NUCLEOTIDE SEQUENCE</scope>
</reference>
<evidence type="ECO:0008006" key="10">
    <source>
        <dbReference type="Google" id="ProtNLM"/>
    </source>
</evidence>
<evidence type="ECO:0000256" key="1">
    <source>
        <dbReference type="ARBA" id="ARBA00022468"/>
    </source>
</evidence>
<dbReference type="InterPro" id="IPR008936">
    <property type="entry name" value="Rho_GTPase_activation_prot"/>
</dbReference>
<dbReference type="PANTHER" id="PTHR10194">
    <property type="entry name" value="RAS GTPASE-ACTIVATING PROTEINS"/>
    <property type="match status" value="1"/>
</dbReference>
<dbReference type="Gene3D" id="1.10.506.10">
    <property type="entry name" value="GTPase Activation - p120gap, domain 1"/>
    <property type="match status" value="1"/>
</dbReference>
<evidence type="ECO:0000313" key="9">
    <source>
        <dbReference type="EMBL" id="JAS32045.1"/>
    </source>
</evidence>
<dbReference type="SMART" id="SM00107">
    <property type="entry name" value="BTK"/>
    <property type="match status" value="1"/>
</dbReference>
<dbReference type="CDD" id="cd01244">
    <property type="entry name" value="PH_GAP1-like"/>
    <property type="match status" value="1"/>
</dbReference>
<keyword evidence="3" id="KW-0677">Repeat</keyword>
<keyword evidence="5" id="KW-0862">Zinc</keyword>
<dbReference type="PROSITE" id="PS50003">
    <property type="entry name" value="PH_DOMAIN"/>
    <property type="match status" value="1"/>
</dbReference>
<dbReference type="Pfam" id="PF00169">
    <property type="entry name" value="PH"/>
    <property type="match status" value="1"/>
</dbReference>
<dbReference type="CDD" id="cd05128">
    <property type="entry name" value="RasGAP_GAP1_like"/>
    <property type="match status" value="1"/>
</dbReference>
<dbReference type="PROSITE" id="PS00509">
    <property type="entry name" value="RAS_GTPASE_ACTIV_1"/>
    <property type="match status" value="1"/>
</dbReference>
<sequence length="457" mass="52607">MIKALATWEISKVTDVNTIFRGNTLVSKMMDEVMRLAGLHYLHETLRPSLEQVFAEKKPCEIDPTKVKDATVIQTNMENLKEYVQRIFEAITGSALHCPTLMCQVFHDLRELASTYFPNNKEVRYSIISGFIFLRFFAPAILGPRLFDLTNEQMDDQTNRTLTLISKTIQSLCNVASAKTPRCNEEYMSCMYETFYTDVHVTAVRQFLEIISATSNPIHKNLDTPVVLKEGTMTKRAQGRKRFGRKNFKMRYFKLTTRDLSYSKHKGKEPLCTISLPDILAVERVHEDSFKKNNMFQIVQPERVLYIQANNCVEEKEWVDVLAKICRTNERRLARFHPGAFVSGHWLCCKNTCEGTEGCENVSSSLDLQMNVDSETELARLHCLTISHMDRLENIMRACGCQAVFTGDICFLPRALIEDVQSCFKTLTALRDTVYTLEQEHRSYLRSIAREMKYGSK</sequence>
<evidence type="ECO:0000256" key="3">
    <source>
        <dbReference type="ARBA" id="ARBA00022737"/>
    </source>
</evidence>
<dbReference type="InterPro" id="IPR001936">
    <property type="entry name" value="RasGAP_dom"/>
</dbReference>
<feature type="domain" description="PH" evidence="7">
    <location>
        <begin position="226"/>
        <end position="327"/>
    </location>
</feature>
<keyword evidence="4 6" id="KW-0863">Zinc-finger</keyword>
<evidence type="ECO:0000256" key="2">
    <source>
        <dbReference type="ARBA" id="ARBA00022723"/>
    </source>
</evidence>
<keyword evidence="1" id="KW-0343">GTPase activation</keyword>
<evidence type="ECO:0000256" key="4">
    <source>
        <dbReference type="ARBA" id="ARBA00022771"/>
    </source>
</evidence>